<feature type="chain" id="PRO_5002640855" description="LPP20 lipoprotein" evidence="1">
    <location>
        <begin position="31"/>
        <end position="369"/>
    </location>
</feature>
<dbReference type="RefSeq" id="WP_011813113.1">
    <property type="nucleotide sequence ID" value="NC_008789.1"/>
</dbReference>
<protein>
    <recommendedName>
        <fullName evidence="4">LPP20 lipoprotein</fullName>
    </recommendedName>
</protein>
<dbReference type="AlphaFoldDB" id="A1WTS8"/>
<dbReference type="STRING" id="349124.Hhal_0296"/>
<dbReference type="Proteomes" id="UP000000647">
    <property type="component" value="Chromosome"/>
</dbReference>
<reference evidence="3" key="1">
    <citation type="submission" date="2006-12" db="EMBL/GenBank/DDBJ databases">
        <title>Complete sequence of Halorhodospira halophila SL1.</title>
        <authorList>
            <consortium name="US DOE Joint Genome Institute"/>
            <person name="Copeland A."/>
            <person name="Lucas S."/>
            <person name="Lapidus A."/>
            <person name="Barry K."/>
            <person name="Detter J.C."/>
            <person name="Glavina del Rio T."/>
            <person name="Hammon N."/>
            <person name="Israni S."/>
            <person name="Dalin E."/>
            <person name="Tice H."/>
            <person name="Pitluck S."/>
            <person name="Saunders E."/>
            <person name="Brettin T."/>
            <person name="Bruce D."/>
            <person name="Han C."/>
            <person name="Tapia R."/>
            <person name="Schmutz J."/>
            <person name="Larimer F."/>
            <person name="Land M."/>
            <person name="Hauser L."/>
            <person name="Kyrpides N."/>
            <person name="Mikhailova N."/>
            <person name="Hoff W."/>
            <person name="Richardson P."/>
        </authorList>
    </citation>
    <scope>NUCLEOTIDE SEQUENCE [LARGE SCALE GENOMIC DNA]</scope>
    <source>
        <strain evidence="3">DSM 244 / SL1</strain>
    </source>
</reference>
<dbReference type="EMBL" id="CP000544">
    <property type="protein sequence ID" value="ABM61090.1"/>
    <property type="molecule type" value="Genomic_DNA"/>
</dbReference>
<evidence type="ECO:0008006" key="4">
    <source>
        <dbReference type="Google" id="ProtNLM"/>
    </source>
</evidence>
<gene>
    <name evidence="2" type="ordered locus">Hhal_0296</name>
</gene>
<accession>A1WTS8</accession>
<evidence type="ECO:0000313" key="3">
    <source>
        <dbReference type="Proteomes" id="UP000000647"/>
    </source>
</evidence>
<dbReference type="OrthoDB" id="7056855at2"/>
<evidence type="ECO:0000256" key="1">
    <source>
        <dbReference type="SAM" id="SignalP"/>
    </source>
</evidence>
<dbReference type="HOGENOM" id="CLU_749574_0_0_6"/>
<reference evidence="2 3" key="2">
    <citation type="journal article" date="2013" name="Stand. Genomic Sci.">
        <title>Complete genome sequence of Halorhodospira halophila SL1.</title>
        <authorList>
            <person name="Challacombe J.F."/>
            <person name="Majid S."/>
            <person name="Deole R."/>
            <person name="Brettin T.S."/>
            <person name="Bruce D."/>
            <person name="Delano S.F."/>
            <person name="Detter J.C."/>
            <person name="Gleasner C.D."/>
            <person name="Han C.S."/>
            <person name="Misra M."/>
            <person name="Reitenga K.G."/>
            <person name="Mikhailova N."/>
            <person name="Woyke T."/>
            <person name="Pitluck S."/>
            <person name="Nolan M."/>
            <person name="Land M.L."/>
            <person name="Saunders E."/>
            <person name="Tapia R."/>
            <person name="Lapidus A."/>
            <person name="Ivanova N."/>
            <person name="Hoff W.D."/>
        </authorList>
    </citation>
    <scope>NUCLEOTIDE SEQUENCE [LARGE SCALE GENOMIC DNA]</scope>
    <source>
        <strain evidence="3">DSM 244 / SL1</strain>
    </source>
</reference>
<organism evidence="2 3">
    <name type="scientific">Halorhodospira halophila (strain DSM 244 / SL1)</name>
    <name type="common">Ectothiorhodospira halophila (strain DSM 244 / SL1)</name>
    <dbReference type="NCBI Taxonomy" id="349124"/>
    <lineage>
        <taxon>Bacteria</taxon>
        <taxon>Pseudomonadati</taxon>
        <taxon>Pseudomonadota</taxon>
        <taxon>Gammaproteobacteria</taxon>
        <taxon>Chromatiales</taxon>
        <taxon>Ectothiorhodospiraceae</taxon>
        <taxon>Halorhodospira</taxon>
    </lineage>
</organism>
<sequence>MFGYNRFAPGRGGALVAAVSVLALAAPVQAGDDRPCWFDDPYGEHAEGAIGIASRYGAGDLAATSRHRAVQALAAVLDADPPESAPKEGERLSLGGTQVAVADTWTSGGYHYSYAYRHSDAAEARVEERCSPLTCRPQVCQPEWLCADADALDAASVVTVSQRAANQREQYRLLLDNALAQMQALFGVEVEAYSETLIQGGRDAAAAIPRLIDREQTQLEYAGSDEPPVLLLTDQCAVGDLIYARVALQGAEAPARPSGVPANWHEEVTIGERGIAVGRFSGYLSVDLLSSKIDRAVEHGLVQLAQEEGVEIEQEAVQIQDRRGGTFYAEATYAGTQEQLRAQLHGVRFTGTRGEPEVHVLIEQLDGGP</sequence>
<dbReference type="KEGG" id="hha:Hhal_0296"/>
<dbReference type="eggNOG" id="ENOG5033AAM">
    <property type="taxonomic scope" value="Bacteria"/>
</dbReference>
<feature type="signal peptide" evidence="1">
    <location>
        <begin position="1"/>
        <end position="30"/>
    </location>
</feature>
<keyword evidence="3" id="KW-1185">Reference proteome</keyword>
<keyword evidence="1" id="KW-0732">Signal</keyword>
<evidence type="ECO:0000313" key="2">
    <source>
        <dbReference type="EMBL" id="ABM61090.1"/>
    </source>
</evidence>
<proteinExistence type="predicted"/>
<name>A1WTS8_HALHL</name>